<feature type="compositionally biased region" description="Acidic residues" evidence="1">
    <location>
        <begin position="333"/>
        <end position="363"/>
    </location>
</feature>
<feature type="region of interest" description="Disordered" evidence="1">
    <location>
        <begin position="764"/>
        <end position="786"/>
    </location>
</feature>
<sequence length="900" mass="96644">MSSPHPHTVDVALRSLLADDEEDSDICPVCDGECTCDNRPRLPAPAISGSIGTVRAAAASPSFSTGPAPKLPSLKIKLTLPPSMLGKRRASSSKQLPSPAEMMPSFENAGESSRSTIHTTHTDQASTPRNTMNSAPKRRGRPTKAVVAAREAARSAAEAVAASTGATPAQFPSVKRKDPLKALPKPKASRPPQKIKPKTSATKKCAPKRRRVAASESSGSSSSDDFPAYRSNYTQNRDDAESVQFPTFVSASAISGSSSDDDSDDLSSLTGFESDLSLEAEEESFIRSEEQNRAHDKARVRRELLGEDGHKVRDQFNNWVIRPRKMSVGPSDVEMDIDNDATEDEEDEDEEDDGVAEDDDETDGMAPSGAYAGVATGWSDGDESSFDADLFFDNLSDSEADSSSAAGDEGGDDVDDGADQSDLDAFDTYSLVQAAAVGLIPQLRAELSNLPFEVTQGWDGQIVFTNGIQDGQGILDIDFEVNAAQLVVESSPSPSQLSGTDSAMVTDAEADDHDDVSIFGEADGETTDEELVDADQLPNDRAMQLFTLPPTVSAIDPMSTMSPVGSPRPIHRRRFGSHADSPKPADILAGRVPWEDSDEMEMDDILDGASAVASTSSPSRFGGPRRGAFAPACQGRIAIIDDSHRVVPSPHPRVIGRGRGLSLSFHGGPMSDCSPRGRSFTRTSSVPAPALSRLHITSSEEFAPTSPDLPPAQPVNLDDVLDVSFLDSEPSDCQGSATTINDSDAKMQPKSNTRWDRMSVGAFRRDAAPGWDSPARPGPAKDEFSGAMKANPLDAMLWDSKSIPVTQLSKNNGSSTPSRRSGDRTPTLAGRLPPKPRRESKYERKIKRKAIGAIHHQHQHHNHQHHQHHHHHHHHPNLKSRGSSSVQRTNFFTSATSSPM</sequence>
<feature type="region of interest" description="Disordered" evidence="1">
    <location>
        <begin position="730"/>
        <end position="752"/>
    </location>
</feature>
<feature type="compositionally biased region" description="Polar residues" evidence="1">
    <location>
        <begin position="805"/>
        <end position="819"/>
    </location>
</feature>
<accession>A0ABR3JD40</accession>
<evidence type="ECO:0000256" key="1">
    <source>
        <dbReference type="SAM" id="MobiDB-lite"/>
    </source>
</evidence>
<organism evidence="2 3">
    <name type="scientific">Hohenbuehelia grisea</name>
    <dbReference type="NCBI Taxonomy" id="104357"/>
    <lineage>
        <taxon>Eukaryota</taxon>
        <taxon>Fungi</taxon>
        <taxon>Dikarya</taxon>
        <taxon>Basidiomycota</taxon>
        <taxon>Agaricomycotina</taxon>
        <taxon>Agaricomycetes</taxon>
        <taxon>Agaricomycetidae</taxon>
        <taxon>Agaricales</taxon>
        <taxon>Pleurotineae</taxon>
        <taxon>Pleurotaceae</taxon>
        <taxon>Hohenbuehelia</taxon>
    </lineage>
</organism>
<feature type="compositionally biased region" description="Polar residues" evidence="1">
    <location>
        <begin position="110"/>
        <end position="134"/>
    </location>
</feature>
<keyword evidence="3" id="KW-1185">Reference proteome</keyword>
<dbReference type="Proteomes" id="UP001556367">
    <property type="component" value="Unassembled WGS sequence"/>
</dbReference>
<evidence type="ECO:0000313" key="2">
    <source>
        <dbReference type="EMBL" id="KAL0953467.1"/>
    </source>
</evidence>
<feature type="region of interest" description="Disordered" evidence="1">
    <location>
        <begin position="80"/>
        <end position="378"/>
    </location>
</feature>
<gene>
    <name evidence="2" type="ORF">HGRIS_004699</name>
</gene>
<feature type="region of interest" description="Disordered" evidence="1">
    <location>
        <begin position="397"/>
        <end position="421"/>
    </location>
</feature>
<evidence type="ECO:0000313" key="3">
    <source>
        <dbReference type="Proteomes" id="UP001556367"/>
    </source>
</evidence>
<feature type="region of interest" description="Disordered" evidence="1">
    <location>
        <begin position="805"/>
        <end position="886"/>
    </location>
</feature>
<feature type="compositionally biased region" description="Low complexity" evidence="1">
    <location>
        <begin position="266"/>
        <end position="275"/>
    </location>
</feature>
<proteinExistence type="predicted"/>
<protein>
    <submittedName>
        <fullName evidence="2">Uncharacterized protein</fullName>
    </submittedName>
</protein>
<comment type="caution">
    <text evidence="2">The sequence shown here is derived from an EMBL/GenBank/DDBJ whole genome shotgun (WGS) entry which is preliminary data.</text>
</comment>
<name>A0ABR3JD40_9AGAR</name>
<feature type="compositionally biased region" description="Basic residues" evidence="1">
    <location>
        <begin position="844"/>
        <end position="878"/>
    </location>
</feature>
<feature type="compositionally biased region" description="Basic and acidic residues" evidence="1">
    <location>
        <begin position="284"/>
        <end position="314"/>
    </location>
</feature>
<feature type="compositionally biased region" description="Basic and acidic residues" evidence="1">
    <location>
        <begin position="743"/>
        <end position="752"/>
    </location>
</feature>
<reference evidence="3" key="1">
    <citation type="submission" date="2024-06" db="EMBL/GenBank/DDBJ databases">
        <title>Multi-omics analyses provide insights into the biosynthesis of the anticancer antibiotic pleurotin in Hohenbuehelia grisea.</title>
        <authorList>
            <person name="Weaver J.A."/>
            <person name="Alberti F."/>
        </authorList>
    </citation>
    <scope>NUCLEOTIDE SEQUENCE [LARGE SCALE GENOMIC DNA]</scope>
    <source>
        <strain evidence="3">T-177</strain>
    </source>
</reference>
<feature type="compositionally biased region" description="Acidic residues" evidence="1">
    <location>
        <begin position="409"/>
        <end position="421"/>
    </location>
</feature>
<dbReference type="EMBL" id="JASNQZ010000008">
    <property type="protein sequence ID" value="KAL0953467.1"/>
    <property type="molecule type" value="Genomic_DNA"/>
</dbReference>
<feature type="compositionally biased region" description="Polar residues" evidence="1">
    <location>
        <begin position="731"/>
        <end position="742"/>
    </location>
</feature>
<feature type="compositionally biased region" description="Low complexity" evidence="1">
    <location>
        <begin position="181"/>
        <end position="192"/>
    </location>
</feature>
<feature type="compositionally biased region" description="Low complexity" evidence="1">
    <location>
        <begin position="145"/>
        <end position="163"/>
    </location>
</feature>